<reference evidence="3" key="1">
    <citation type="journal article" date="2015" name="Proc. Natl. Acad. Sci. U.S.A.">
        <title>Genome sequencing of adzuki bean (Vigna angularis) provides insight into high starch and low fat accumulation and domestication.</title>
        <authorList>
            <person name="Yang K."/>
            <person name="Tian Z."/>
            <person name="Chen C."/>
            <person name="Luo L."/>
            <person name="Zhao B."/>
            <person name="Wang Z."/>
            <person name="Yu L."/>
            <person name="Li Y."/>
            <person name="Sun Y."/>
            <person name="Li W."/>
            <person name="Chen Y."/>
            <person name="Li Y."/>
            <person name="Zhang Y."/>
            <person name="Ai D."/>
            <person name="Zhao J."/>
            <person name="Shang C."/>
            <person name="Ma Y."/>
            <person name="Wu B."/>
            <person name="Wang M."/>
            <person name="Gao L."/>
            <person name="Sun D."/>
            <person name="Zhang P."/>
            <person name="Guo F."/>
            <person name="Wang W."/>
            <person name="Li Y."/>
            <person name="Wang J."/>
            <person name="Varshney R.K."/>
            <person name="Wang J."/>
            <person name="Ling H.Q."/>
            <person name="Wan P."/>
        </authorList>
    </citation>
    <scope>NUCLEOTIDE SEQUENCE</scope>
    <source>
        <strain evidence="3">cv. Jingnong 6</strain>
    </source>
</reference>
<organism evidence="2 3">
    <name type="scientific">Phaseolus angularis</name>
    <name type="common">Azuki bean</name>
    <name type="synonym">Vigna angularis</name>
    <dbReference type="NCBI Taxonomy" id="3914"/>
    <lineage>
        <taxon>Eukaryota</taxon>
        <taxon>Viridiplantae</taxon>
        <taxon>Streptophyta</taxon>
        <taxon>Embryophyta</taxon>
        <taxon>Tracheophyta</taxon>
        <taxon>Spermatophyta</taxon>
        <taxon>Magnoliopsida</taxon>
        <taxon>eudicotyledons</taxon>
        <taxon>Gunneridae</taxon>
        <taxon>Pentapetalae</taxon>
        <taxon>rosids</taxon>
        <taxon>fabids</taxon>
        <taxon>Fabales</taxon>
        <taxon>Fabaceae</taxon>
        <taxon>Papilionoideae</taxon>
        <taxon>50 kb inversion clade</taxon>
        <taxon>NPAAA clade</taxon>
        <taxon>indigoferoid/millettioid clade</taxon>
        <taxon>Phaseoleae</taxon>
        <taxon>Vigna</taxon>
    </lineage>
</organism>
<dbReference type="Proteomes" id="UP000053144">
    <property type="component" value="Chromosome 6"/>
</dbReference>
<proteinExistence type="predicted"/>
<feature type="compositionally biased region" description="Basic and acidic residues" evidence="1">
    <location>
        <begin position="1"/>
        <end position="37"/>
    </location>
</feature>
<protein>
    <submittedName>
        <fullName evidence="2">Uncharacterized protein</fullName>
    </submittedName>
</protein>
<feature type="region of interest" description="Disordered" evidence="1">
    <location>
        <begin position="1"/>
        <end position="82"/>
    </location>
</feature>
<name>A0A0L9URH9_PHAAN</name>
<gene>
    <name evidence="2" type="ORF">LR48_Vigan06g044500</name>
</gene>
<dbReference type="AlphaFoldDB" id="A0A0L9URH9"/>
<evidence type="ECO:0000256" key="1">
    <source>
        <dbReference type="SAM" id="MobiDB-lite"/>
    </source>
</evidence>
<dbReference type="Gramene" id="KOM45139">
    <property type="protein sequence ID" value="KOM45139"/>
    <property type="gene ID" value="LR48_Vigan06g044500"/>
</dbReference>
<sequence length="145" mass="16836">MYEGEQQRRRAAEKESSREGEQQRRRAAEKESSREGGNKYFNFRKRRRRSEDVEACDKKKTDVDGSNGCSGRSKPREGGPMIQRRQWFLGDLSLILGMVCDEKWSMVYSGQRLCLRAMIIADNVPESAWGIVWPRFEAEPRVSND</sequence>
<accession>A0A0L9URH9</accession>
<dbReference type="EMBL" id="CM003376">
    <property type="protein sequence ID" value="KOM45139.1"/>
    <property type="molecule type" value="Genomic_DNA"/>
</dbReference>
<evidence type="ECO:0000313" key="2">
    <source>
        <dbReference type="EMBL" id="KOM45139.1"/>
    </source>
</evidence>
<feature type="compositionally biased region" description="Basic and acidic residues" evidence="1">
    <location>
        <begin position="49"/>
        <end position="63"/>
    </location>
</feature>
<evidence type="ECO:0000313" key="3">
    <source>
        <dbReference type="Proteomes" id="UP000053144"/>
    </source>
</evidence>